<dbReference type="InterPro" id="IPR056423">
    <property type="entry name" value="BACK_BPM_SPOP"/>
</dbReference>
<feature type="domain" description="MATH" evidence="4">
    <location>
        <begin position="22"/>
        <end position="151"/>
    </location>
</feature>
<dbReference type="PANTHER" id="PTHR26379">
    <property type="entry name" value="BTB/POZ AND MATH DOMAIN-CONTAINING PROTEIN 1"/>
    <property type="match status" value="1"/>
</dbReference>
<proteinExistence type="inferred from homology"/>
<dbReference type="SUPFAM" id="SSF49599">
    <property type="entry name" value="TRAF domain-like"/>
    <property type="match status" value="1"/>
</dbReference>
<evidence type="ECO:0000256" key="2">
    <source>
        <dbReference type="ARBA" id="ARBA00010846"/>
    </source>
</evidence>
<gene>
    <name evidence="5" type="ORF">LUZ62_075966</name>
</gene>
<name>A0AAV8DDX4_9POAL</name>
<dbReference type="AlphaFoldDB" id="A0AAV8DDX4"/>
<comment type="pathway">
    <text evidence="1">Protein modification; protein ubiquitination.</text>
</comment>
<dbReference type="InterPro" id="IPR002083">
    <property type="entry name" value="MATH/TRAF_dom"/>
</dbReference>
<dbReference type="GO" id="GO:0016567">
    <property type="term" value="P:protein ubiquitination"/>
    <property type="evidence" value="ECO:0007669"/>
    <property type="project" value="InterPro"/>
</dbReference>
<evidence type="ECO:0000259" key="4">
    <source>
        <dbReference type="PROSITE" id="PS50144"/>
    </source>
</evidence>
<dbReference type="Gene3D" id="3.30.710.10">
    <property type="entry name" value="Potassium Channel Kv1.1, Chain A"/>
    <property type="match status" value="1"/>
</dbReference>
<dbReference type="Pfam" id="PF22486">
    <property type="entry name" value="MATH_2"/>
    <property type="match status" value="1"/>
</dbReference>
<dbReference type="InterPro" id="IPR000210">
    <property type="entry name" value="BTB/POZ_dom"/>
</dbReference>
<dbReference type="InterPro" id="IPR011333">
    <property type="entry name" value="SKP1/BTB/POZ_sf"/>
</dbReference>
<sequence>MAELSSVVDTETASTSITTTCTGSHLFKVIGYSLDKDIGQCITSDTFTVGGYDWNIRYYPPAGRTTTYQEDDYLNFDVSLTLTSEFSEVIRGNVTLTMLNQIGGASIRRCTVAVTMYSSRDSASFNKYIKRDQFEASQYLKNDSFTIHCTVTVKCRQLKTTHRKLRSFDVQPSNLPQQLLCLLEQGYGKDVSFNVSGVTFDAHRCMLAAKSPVFRERLFGPVLTPTKAKMKQNIEIKDMEPSVFKSMLHFIYSDSVPEFDKIKDNKDESILLAKHLLVAANRYGLERLRQLCEAKLYEFTDANNVATTLTVAVQHNCSELKAACIDFIKQPVVLSDVVQSEGFEHMIKTCPTILEELRKNRNDGS</sequence>
<evidence type="ECO:0000313" key="5">
    <source>
        <dbReference type="EMBL" id="KAJ4765591.1"/>
    </source>
</evidence>
<dbReference type="EMBL" id="JAMFTS010000004">
    <property type="protein sequence ID" value="KAJ4765591.1"/>
    <property type="molecule type" value="Genomic_DNA"/>
</dbReference>
<dbReference type="SMART" id="SM00225">
    <property type="entry name" value="BTB"/>
    <property type="match status" value="1"/>
</dbReference>
<dbReference type="PANTHER" id="PTHR26379:SF187">
    <property type="entry name" value="OS07G0655300 PROTEIN"/>
    <property type="match status" value="1"/>
</dbReference>
<dbReference type="SUPFAM" id="SSF54695">
    <property type="entry name" value="POZ domain"/>
    <property type="match status" value="1"/>
</dbReference>
<dbReference type="Gene3D" id="2.60.210.10">
    <property type="entry name" value="Apoptosis, Tumor Necrosis Factor Receptor Associated Protein 2, Chain A"/>
    <property type="match status" value="1"/>
</dbReference>
<dbReference type="PROSITE" id="PS50097">
    <property type="entry name" value="BTB"/>
    <property type="match status" value="1"/>
</dbReference>
<dbReference type="Pfam" id="PF00651">
    <property type="entry name" value="BTB"/>
    <property type="match status" value="1"/>
</dbReference>
<dbReference type="PROSITE" id="PS50144">
    <property type="entry name" value="MATH"/>
    <property type="match status" value="1"/>
</dbReference>
<dbReference type="Proteomes" id="UP001140206">
    <property type="component" value="Chromosome 4"/>
</dbReference>
<protein>
    <submittedName>
        <fullName evidence="5">BTB/POZ and MATH domain-containing 2-like protein</fullName>
    </submittedName>
</protein>
<evidence type="ECO:0000259" key="3">
    <source>
        <dbReference type="PROSITE" id="PS50097"/>
    </source>
</evidence>
<feature type="domain" description="BTB" evidence="3">
    <location>
        <begin position="189"/>
        <end position="260"/>
    </location>
</feature>
<dbReference type="CDD" id="cd00121">
    <property type="entry name" value="MATH"/>
    <property type="match status" value="1"/>
</dbReference>
<dbReference type="InterPro" id="IPR008974">
    <property type="entry name" value="TRAF-like"/>
</dbReference>
<dbReference type="InterPro" id="IPR045005">
    <property type="entry name" value="BPM1-6"/>
</dbReference>
<dbReference type="Pfam" id="PF24570">
    <property type="entry name" value="BACK_BPM_SPOP"/>
    <property type="match status" value="1"/>
</dbReference>
<evidence type="ECO:0000256" key="1">
    <source>
        <dbReference type="ARBA" id="ARBA00004906"/>
    </source>
</evidence>
<keyword evidence="6" id="KW-1185">Reference proteome</keyword>
<evidence type="ECO:0000313" key="6">
    <source>
        <dbReference type="Proteomes" id="UP001140206"/>
    </source>
</evidence>
<comment type="similarity">
    <text evidence="2">Belongs to the Tdpoz family.</text>
</comment>
<reference evidence="5" key="1">
    <citation type="submission" date="2022-08" db="EMBL/GenBank/DDBJ databases">
        <authorList>
            <person name="Marques A."/>
        </authorList>
    </citation>
    <scope>NUCLEOTIDE SEQUENCE</scope>
    <source>
        <strain evidence="5">RhyPub2mFocal</strain>
        <tissue evidence="5">Leaves</tissue>
    </source>
</reference>
<comment type="caution">
    <text evidence="5">The sequence shown here is derived from an EMBL/GenBank/DDBJ whole genome shotgun (WGS) entry which is preliminary data.</text>
</comment>
<organism evidence="5 6">
    <name type="scientific">Rhynchospora pubera</name>
    <dbReference type="NCBI Taxonomy" id="906938"/>
    <lineage>
        <taxon>Eukaryota</taxon>
        <taxon>Viridiplantae</taxon>
        <taxon>Streptophyta</taxon>
        <taxon>Embryophyta</taxon>
        <taxon>Tracheophyta</taxon>
        <taxon>Spermatophyta</taxon>
        <taxon>Magnoliopsida</taxon>
        <taxon>Liliopsida</taxon>
        <taxon>Poales</taxon>
        <taxon>Cyperaceae</taxon>
        <taxon>Cyperoideae</taxon>
        <taxon>Rhynchosporeae</taxon>
        <taxon>Rhynchospora</taxon>
    </lineage>
</organism>
<accession>A0AAV8DDX4</accession>
<dbReference type="Gene3D" id="1.25.40.420">
    <property type="match status" value="1"/>
</dbReference>